<gene>
    <name evidence="1" type="ordered locus">Runsl_0366</name>
</gene>
<dbReference type="EMBL" id="CP002859">
    <property type="protein sequence ID" value="AEI46818.1"/>
    <property type="molecule type" value="Genomic_DNA"/>
</dbReference>
<evidence type="ECO:0000313" key="2">
    <source>
        <dbReference type="Proteomes" id="UP000000493"/>
    </source>
</evidence>
<reference evidence="1 2" key="2">
    <citation type="journal article" date="2012" name="Stand. Genomic Sci.">
        <title>Complete genome sequence of the aquatic bacterium Runella slithyformis type strain (LSU 4(T)).</title>
        <authorList>
            <person name="Copeland A."/>
            <person name="Zhang X."/>
            <person name="Misra M."/>
            <person name="Lapidus A."/>
            <person name="Nolan M."/>
            <person name="Lucas S."/>
            <person name="Deshpande S."/>
            <person name="Cheng J.F."/>
            <person name="Tapia R."/>
            <person name="Goodwin L.A."/>
            <person name="Pitluck S."/>
            <person name="Liolios K."/>
            <person name="Pagani I."/>
            <person name="Ivanova N."/>
            <person name="Mikhailova N."/>
            <person name="Pati A."/>
            <person name="Chen A."/>
            <person name="Palaniappan K."/>
            <person name="Land M."/>
            <person name="Hauser L."/>
            <person name="Pan C."/>
            <person name="Jeffries C.D."/>
            <person name="Detter J.C."/>
            <person name="Brambilla E.M."/>
            <person name="Rohde M."/>
            <person name="Djao O.D."/>
            <person name="Goker M."/>
            <person name="Sikorski J."/>
            <person name="Tindall B.J."/>
            <person name="Woyke T."/>
            <person name="Bristow J."/>
            <person name="Eisen J.A."/>
            <person name="Markowitz V."/>
            <person name="Hugenholtz P."/>
            <person name="Kyrpides N.C."/>
            <person name="Klenk H.P."/>
            <person name="Mavromatis K."/>
        </authorList>
    </citation>
    <scope>NUCLEOTIDE SEQUENCE [LARGE SCALE GENOMIC DNA]</scope>
    <source>
        <strain evidence="2">ATCC 29530 / DSM 19594 / LMG 11500 / NCIMB 11436 / LSU 4</strain>
    </source>
</reference>
<evidence type="ECO:0000313" key="1">
    <source>
        <dbReference type="EMBL" id="AEI46818.1"/>
    </source>
</evidence>
<dbReference type="KEGG" id="rsi:Runsl_0366"/>
<accession>A0A7U4E3W5</accession>
<dbReference type="Proteomes" id="UP000000493">
    <property type="component" value="Chromosome"/>
</dbReference>
<protein>
    <submittedName>
        <fullName evidence="1">Uncharacterized protein</fullName>
    </submittedName>
</protein>
<dbReference type="AlphaFoldDB" id="A0A7U4E3W5"/>
<reference evidence="2" key="1">
    <citation type="submission" date="2011-06" db="EMBL/GenBank/DDBJ databases">
        <title>The complete genome of chromosome of Runella slithyformis DSM 19594.</title>
        <authorList>
            <consortium name="US DOE Joint Genome Institute (JGI-PGF)"/>
            <person name="Lucas S."/>
            <person name="Han J."/>
            <person name="Lapidus A."/>
            <person name="Bruce D."/>
            <person name="Goodwin L."/>
            <person name="Pitluck S."/>
            <person name="Peters L."/>
            <person name="Kyrpides N."/>
            <person name="Mavromatis K."/>
            <person name="Ivanova N."/>
            <person name="Ovchinnikova G."/>
            <person name="Zhang X."/>
            <person name="Misra M."/>
            <person name="Detter J.C."/>
            <person name="Tapia R."/>
            <person name="Han C."/>
            <person name="Land M."/>
            <person name="Hauser L."/>
            <person name="Markowitz V."/>
            <person name="Cheng J.-F."/>
            <person name="Hugenholtz P."/>
            <person name="Woyke T."/>
            <person name="Wu D."/>
            <person name="Tindall B."/>
            <person name="Faehrich R."/>
            <person name="Brambilla E."/>
            <person name="Klenk H.-P."/>
            <person name="Eisen J.A."/>
        </authorList>
    </citation>
    <scope>NUCLEOTIDE SEQUENCE [LARGE SCALE GENOMIC DNA]</scope>
    <source>
        <strain evidence="2">ATCC 29530 / DSM 19594 / LMG 11500 / NCIMB 11436 / LSU 4</strain>
    </source>
</reference>
<organism evidence="1 2">
    <name type="scientific">Runella slithyformis (strain ATCC 29530 / DSM 19594 / LMG 11500 / NCIMB 11436 / LSU 4)</name>
    <dbReference type="NCBI Taxonomy" id="761193"/>
    <lineage>
        <taxon>Bacteria</taxon>
        <taxon>Pseudomonadati</taxon>
        <taxon>Bacteroidota</taxon>
        <taxon>Cytophagia</taxon>
        <taxon>Cytophagales</taxon>
        <taxon>Spirosomataceae</taxon>
        <taxon>Runella</taxon>
    </lineage>
</organism>
<dbReference type="RefSeq" id="WP_013926143.1">
    <property type="nucleotide sequence ID" value="NC_015703.1"/>
</dbReference>
<proteinExistence type="predicted"/>
<sequence>MTYLNLHKDKSKCWWCGSTDLTGEHKYKKTELEMLYGKVYGKNNLVNHIKYKTESNGKNIESSASDRVKFEKNICNNTRSQKFDVAYDKFIDYYYQNRIQITESHVIDLEDVFGSAWEEGYLNVKRYIGKHVGCRLAENGLLPSKNLIGFLNNENENHDLKILFQLKLYSFGQLHDSIDSIFLGPANPINNSIFKLKDLVTSFSGWYSIANLTWNYLHEIGISKGSANTKLINLQVVDYTGLDGISFQIEEDSLMKSWSQMLDKLEYHPFNGEERQRDIEHYRFLKNVKIEH</sequence>
<keyword evidence="2" id="KW-1185">Reference proteome</keyword>
<name>A0A7U4E3W5_RUNSL</name>